<dbReference type="EMBL" id="DYWC01000196">
    <property type="protein sequence ID" value="HJF87466.1"/>
    <property type="molecule type" value="Genomic_DNA"/>
</dbReference>
<comment type="caution">
    <text evidence="1">The sequence shown here is derived from an EMBL/GenBank/DDBJ whole genome shotgun (WGS) entry which is preliminary data.</text>
</comment>
<reference evidence="1" key="1">
    <citation type="journal article" date="2021" name="PeerJ">
        <title>Extensive microbial diversity within the chicken gut microbiome revealed by metagenomics and culture.</title>
        <authorList>
            <person name="Gilroy R."/>
            <person name="Ravi A."/>
            <person name="Getino M."/>
            <person name="Pursley I."/>
            <person name="Horton D.L."/>
            <person name="Alikhan N.F."/>
            <person name="Baker D."/>
            <person name="Gharbi K."/>
            <person name="Hall N."/>
            <person name="Watson M."/>
            <person name="Adriaenssens E.M."/>
            <person name="Foster-Nyarko E."/>
            <person name="Jarju S."/>
            <person name="Secka A."/>
            <person name="Antonio M."/>
            <person name="Oren A."/>
            <person name="Chaudhuri R.R."/>
            <person name="La Ragione R."/>
            <person name="Hildebrand F."/>
            <person name="Pallen M.J."/>
        </authorList>
    </citation>
    <scope>NUCLEOTIDE SEQUENCE</scope>
    <source>
        <strain evidence="1">7886</strain>
    </source>
</reference>
<accession>A0A921LBU7</accession>
<organism evidence="1 2">
    <name type="scientific">Companilactobacillus farciminis</name>
    <dbReference type="NCBI Taxonomy" id="1612"/>
    <lineage>
        <taxon>Bacteria</taxon>
        <taxon>Bacillati</taxon>
        <taxon>Bacillota</taxon>
        <taxon>Bacilli</taxon>
        <taxon>Lactobacillales</taxon>
        <taxon>Lactobacillaceae</taxon>
        <taxon>Companilactobacillus</taxon>
    </lineage>
</organism>
<evidence type="ECO:0000313" key="2">
    <source>
        <dbReference type="Proteomes" id="UP000747013"/>
    </source>
</evidence>
<dbReference type="Proteomes" id="UP000747013">
    <property type="component" value="Unassembled WGS sequence"/>
</dbReference>
<evidence type="ECO:0000313" key="1">
    <source>
        <dbReference type="EMBL" id="HJF87466.1"/>
    </source>
</evidence>
<sequence>MEKLKLLNEVDYEYYETSMIRQFSKPKEVKYEGKVSDPRRVDEVKFIKYISKDLIDLLVYLTITPFITENQILSIIRDQNGRISSQKHVKLNNALRSLRCLGILKKYEYSFSTQPEKEIAYVLVNSRVLSQAFSEDRELAEEKQFKAIPEFNRKMLLQWENASRLLWNLGAVEDRLYNIKGTPVVFFEYQKNVYGIAFGYESRITEISMKDNIPIFMAYFEDYSENHDPQNEILYSTLEKPVSEWFKGFDVQKWKQSRHEYIKQKRAEEEYRRKHPILSKFL</sequence>
<proteinExistence type="predicted"/>
<gene>
    <name evidence="1" type="ORF">K8V88_08510</name>
</gene>
<name>A0A921LBU7_9LACO</name>
<protein>
    <submittedName>
        <fullName evidence="1">Uncharacterized protein</fullName>
    </submittedName>
</protein>
<dbReference type="AlphaFoldDB" id="A0A921LBU7"/>
<reference evidence="1" key="2">
    <citation type="submission" date="2021-09" db="EMBL/GenBank/DDBJ databases">
        <authorList>
            <person name="Gilroy R."/>
        </authorList>
    </citation>
    <scope>NUCLEOTIDE SEQUENCE</scope>
    <source>
        <strain evidence="1">7886</strain>
    </source>
</reference>